<dbReference type="Gene3D" id="3.10.620.30">
    <property type="match status" value="1"/>
</dbReference>
<accession>A0ABU8XWM9</accession>
<dbReference type="PANTHER" id="PTHR39327">
    <property type="match status" value="1"/>
</dbReference>
<dbReference type="RefSeq" id="WP_418161461.1">
    <property type="nucleotide sequence ID" value="NZ_JBBLZC010000031.1"/>
</dbReference>
<name>A0ABU8XWM9_9PROT</name>
<dbReference type="Pfam" id="PF06035">
    <property type="entry name" value="Peptidase_C93"/>
    <property type="match status" value="1"/>
</dbReference>
<proteinExistence type="predicted"/>
<dbReference type="PANTHER" id="PTHR39327:SF1">
    <property type="entry name" value="BLR5470 PROTEIN"/>
    <property type="match status" value="1"/>
</dbReference>
<gene>
    <name evidence="1" type="ORF">U1T56_20865</name>
</gene>
<keyword evidence="2" id="KW-1185">Reference proteome</keyword>
<sequence>MLAAWLAGPPAAASATGQPWGRVDALATGATRPAPAGWLNHCMTDLAACQPVDDAATVPADQAHMALLTGIQHAVNRSIEPRREPPGQDLWSVAPRSGDCEDYALTKQRLLRLAGLPRRAVRLATVELPNGEEHVVLTVETTRGTLVLDNLHAEVMHFNRLGYRWYAIEEPSLGLRWKELRGGRSSPAAILGYEGGMHRRILPSAARAPDQ</sequence>
<protein>
    <submittedName>
        <fullName evidence="1">Transglutaminase-like cysteine peptidase</fullName>
    </submittedName>
</protein>
<dbReference type="EMBL" id="JBBLZC010000031">
    <property type="protein sequence ID" value="MEK0085611.1"/>
    <property type="molecule type" value="Genomic_DNA"/>
</dbReference>
<reference evidence="1 2" key="1">
    <citation type="submission" date="2024-01" db="EMBL/GenBank/DDBJ databases">
        <title>Multi-omics insights into the function and evolution of sodium benzoate biodegradation pathways in Benzoatithermus flavus gen. nov., sp. nov. from hot spring.</title>
        <authorList>
            <person name="Hu C.-J."/>
            <person name="Li W.-J."/>
        </authorList>
    </citation>
    <scope>NUCLEOTIDE SEQUENCE [LARGE SCALE GENOMIC DNA]</scope>
    <source>
        <strain evidence="1 2">SYSU G07066</strain>
    </source>
</reference>
<comment type="caution">
    <text evidence="1">The sequence shown here is derived from an EMBL/GenBank/DDBJ whole genome shotgun (WGS) entry which is preliminary data.</text>
</comment>
<dbReference type="InterPro" id="IPR010319">
    <property type="entry name" value="Transglutaminase-like_Cys_pept"/>
</dbReference>
<dbReference type="Proteomes" id="UP001375743">
    <property type="component" value="Unassembled WGS sequence"/>
</dbReference>
<evidence type="ECO:0000313" key="2">
    <source>
        <dbReference type="Proteomes" id="UP001375743"/>
    </source>
</evidence>
<organism evidence="1 2">
    <name type="scientific">Benzoatithermus flavus</name>
    <dbReference type="NCBI Taxonomy" id="3108223"/>
    <lineage>
        <taxon>Bacteria</taxon>
        <taxon>Pseudomonadati</taxon>
        <taxon>Pseudomonadota</taxon>
        <taxon>Alphaproteobacteria</taxon>
        <taxon>Geminicoccales</taxon>
        <taxon>Geminicoccaceae</taxon>
        <taxon>Benzoatithermus</taxon>
    </lineage>
</organism>
<evidence type="ECO:0000313" key="1">
    <source>
        <dbReference type="EMBL" id="MEK0085611.1"/>
    </source>
</evidence>